<evidence type="ECO:0000313" key="3">
    <source>
        <dbReference type="EMBL" id="MBD3869733.1"/>
    </source>
</evidence>
<proteinExistence type="predicted"/>
<keyword evidence="1" id="KW-0472">Membrane</keyword>
<dbReference type="InterPro" id="IPR025196">
    <property type="entry name" value="DUF4126"/>
</dbReference>
<evidence type="ECO:0000256" key="1">
    <source>
        <dbReference type="SAM" id="Phobius"/>
    </source>
</evidence>
<evidence type="ECO:0000259" key="2">
    <source>
        <dbReference type="Pfam" id="PF13548"/>
    </source>
</evidence>
<evidence type="ECO:0000313" key="4">
    <source>
        <dbReference type="Proteomes" id="UP000598633"/>
    </source>
</evidence>
<feature type="transmembrane region" description="Helical" evidence="1">
    <location>
        <begin position="77"/>
        <end position="98"/>
    </location>
</feature>
<gene>
    <name evidence="3" type="ORF">IFJ97_00040</name>
</gene>
<keyword evidence="1" id="KW-0812">Transmembrane</keyword>
<comment type="caution">
    <text evidence="3">The sequence shown here is derived from an EMBL/GenBank/DDBJ whole genome shotgun (WGS) entry which is preliminary data.</text>
</comment>
<keyword evidence="1" id="KW-1133">Transmembrane helix</keyword>
<feature type="domain" description="DUF4126" evidence="2">
    <location>
        <begin position="8"/>
        <end position="183"/>
    </location>
</feature>
<dbReference type="EMBL" id="JACXWA010000001">
    <property type="protein sequence ID" value="MBD3869733.1"/>
    <property type="molecule type" value="Genomic_DNA"/>
</dbReference>
<feature type="transmembrane region" description="Helical" evidence="1">
    <location>
        <begin position="43"/>
        <end position="65"/>
    </location>
</feature>
<accession>A0A8J7CMR6</accession>
<dbReference type="Proteomes" id="UP000598633">
    <property type="component" value="Unassembled WGS sequence"/>
</dbReference>
<protein>
    <submittedName>
        <fullName evidence="3">DUF4126 family protein</fullName>
    </submittedName>
</protein>
<name>A0A8J7CMR6_9BACT</name>
<organism evidence="3 4">
    <name type="scientific">Candidatus Sulfomarinibacter kjeldsenii</name>
    <dbReference type="NCBI Taxonomy" id="2885994"/>
    <lineage>
        <taxon>Bacteria</taxon>
        <taxon>Pseudomonadati</taxon>
        <taxon>Acidobacteriota</taxon>
        <taxon>Thermoanaerobaculia</taxon>
        <taxon>Thermoanaerobaculales</taxon>
        <taxon>Candidatus Sulfomarinibacteraceae</taxon>
        <taxon>Candidatus Sulfomarinibacter</taxon>
    </lineage>
</organism>
<dbReference type="Pfam" id="PF13548">
    <property type="entry name" value="DUF4126"/>
    <property type="match status" value="1"/>
</dbReference>
<feature type="transmembrane region" description="Helical" evidence="1">
    <location>
        <begin position="166"/>
        <end position="185"/>
    </location>
</feature>
<dbReference type="AlphaFoldDB" id="A0A8J7CMR6"/>
<sequence>MESLMTYMAAFGLAAGAGAKAVIPVLALGAFSYTPYFELSQRFAWISDPAVMIVLGVLVFAEIVVDSHPDLGRFSDVAAYLPKVVAGFLGFAAVTGTLDDSMVQLGASGILGGGTAAGVHWLRNQVRRPFRDLAEDAHETAGKFASVSEAGASAALSGTALVAPPLSALLLVGFIAVSVVTLRAVEGRRISCQRCGEGIRPGALVCPHCKAELS</sequence>
<reference evidence="3 4" key="1">
    <citation type="submission" date="2020-08" db="EMBL/GenBank/DDBJ databases">
        <title>Acidobacteriota in marine sediments use diverse sulfur dissimilation pathways.</title>
        <authorList>
            <person name="Wasmund K."/>
        </authorList>
    </citation>
    <scope>NUCLEOTIDE SEQUENCE [LARGE SCALE GENOMIC DNA]</scope>
    <source>
        <strain evidence="3">MAG AM3-A</strain>
    </source>
</reference>